<dbReference type="EC" id="3.1.3.2" evidence="3"/>
<evidence type="ECO:0000256" key="3">
    <source>
        <dbReference type="ARBA" id="ARBA00012646"/>
    </source>
</evidence>
<comment type="similarity">
    <text evidence="2">Belongs to the histidine acid phosphatase family.</text>
</comment>
<dbReference type="Proteomes" id="UP001642483">
    <property type="component" value="Unassembled WGS sequence"/>
</dbReference>
<evidence type="ECO:0000256" key="1">
    <source>
        <dbReference type="ARBA" id="ARBA00000032"/>
    </source>
</evidence>
<accession>A0ABP0GRC8</accession>
<gene>
    <name evidence="9" type="ORF">CVLEPA_LOCUS26032</name>
</gene>
<dbReference type="InterPro" id="IPR050645">
    <property type="entry name" value="Histidine_acid_phosphatase"/>
</dbReference>
<evidence type="ECO:0000313" key="9">
    <source>
        <dbReference type="EMBL" id="CAK8692790.1"/>
    </source>
</evidence>
<keyword evidence="5" id="KW-0378">Hydrolase</keyword>
<dbReference type="PANTHER" id="PTHR11567:SF211">
    <property type="entry name" value="PROSTATIC ACID PHOSPHATASE"/>
    <property type="match status" value="1"/>
</dbReference>
<dbReference type="InterPro" id="IPR029033">
    <property type="entry name" value="His_PPase_superfam"/>
</dbReference>
<feature type="transmembrane region" description="Helical" evidence="8">
    <location>
        <begin position="403"/>
        <end position="425"/>
    </location>
</feature>
<reference evidence="9 10" key="1">
    <citation type="submission" date="2024-02" db="EMBL/GenBank/DDBJ databases">
        <authorList>
            <person name="Daric V."/>
            <person name="Darras S."/>
        </authorList>
    </citation>
    <scope>NUCLEOTIDE SEQUENCE [LARGE SCALE GENOMIC DNA]</scope>
</reference>
<keyword evidence="4" id="KW-0732">Signal</keyword>
<dbReference type="EMBL" id="CAWYQH010000130">
    <property type="protein sequence ID" value="CAK8692790.1"/>
    <property type="molecule type" value="Genomic_DNA"/>
</dbReference>
<evidence type="ECO:0000256" key="6">
    <source>
        <dbReference type="ARBA" id="ARBA00023157"/>
    </source>
</evidence>
<protein>
    <recommendedName>
        <fullName evidence="3">acid phosphatase</fullName>
        <ecNumber evidence="3">3.1.3.2</ecNumber>
    </recommendedName>
</protein>
<dbReference type="PROSITE" id="PS00616">
    <property type="entry name" value="HIS_ACID_PHOSPHAT_1"/>
    <property type="match status" value="1"/>
</dbReference>
<dbReference type="CDD" id="cd07061">
    <property type="entry name" value="HP_HAP_like"/>
    <property type="match status" value="1"/>
</dbReference>
<dbReference type="PROSITE" id="PS00778">
    <property type="entry name" value="HIS_ACID_PHOSPHAT_2"/>
    <property type="match status" value="1"/>
</dbReference>
<keyword evidence="10" id="KW-1185">Reference proteome</keyword>
<dbReference type="PANTHER" id="PTHR11567">
    <property type="entry name" value="ACID PHOSPHATASE-RELATED"/>
    <property type="match status" value="1"/>
</dbReference>
<keyword evidence="7" id="KW-0325">Glycoprotein</keyword>
<organism evidence="9 10">
    <name type="scientific">Clavelina lepadiformis</name>
    <name type="common">Light-bulb sea squirt</name>
    <name type="synonym">Ascidia lepadiformis</name>
    <dbReference type="NCBI Taxonomy" id="159417"/>
    <lineage>
        <taxon>Eukaryota</taxon>
        <taxon>Metazoa</taxon>
        <taxon>Chordata</taxon>
        <taxon>Tunicata</taxon>
        <taxon>Ascidiacea</taxon>
        <taxon>Aplousobranchia</taxon>
        <taxon>Clavelinidae</taxon>
        <taxon>Clavelina</taxon>
    </lineage>
</organism>
<keyword evidence="8" id="KW-1133">Transmembrane helix</keyword>
<evidence type="ECO:0000256" key="5">
    <source>
        <dbReference type="ARBA" id="ARBA00022801"/>
    </source>
</evidence>
<dbReference type="SUPFAM" id="SSF53254">
    <property type="entry name" value="Phosphoglycerate mutase-like"/>
    <property type="match status" value="1"/>
</dbReference>
<name>A0ABP0GRC8_CLALP</name>
<dbReference type="InterPro" id="IPR033379">
    <property type="entry name" value="Acid_Pase_AS"/>
</dbReference>
<dbReference type="Pfam" id="PF00328">
    <property type="entry name" value="His_Phos_2"/>
    <property type="match status" value="1"/>
</dbReference>
<keyword evidence="8" id="KW-0472">Membrane</keyword>
<dbReference type="InterPro" id="IPR000560">
    <property type="entry name" value="His_Pase_clade-2"/>
</dbReference>
<sequence length="457" mass="51842">MAVQRTSMQRKNKYLSCLGEEMGILWLLVIFAVIASYEAAENDLELVFANVVWRHGARSSLHSYPSDPYNDKSIWPQGPGQLTQVGMSQEFELGQFFRLRYNNLLSKQYNRSEIYIRSTDIDRTLMSAECNMAGLYPPSGQQEWNGTDTTWQPIPVHTVPVELDQLLVYPIKNCPKYSKLLSQIYKSSQFKAMEDRYLKFLKELEVFTAWGSTPNFTDAKHIYDTLICEKFHNLTLPAWVTPERFSVLTDIAGIDMAFMFGAIVSEFQNKMAKSGGGGSLLKVIVDNIQGHINGTSTYKLVAYSAHDTTVNALLSAIGQFNMLPPPFASSVLLEVYKTKSRKQYIVKAYYRNSTVEAPMPLRVLGCDFSCPLDEFKKLCDRVIPHDIDSDCDRNNEPAFHTTLLLFIVSGLLLLTWAIIIIVLCCRRNSRNEFQKPTHYQSLPLDDAASTQETNLVP</sequence>
<evidence type="ECO:0000256" key="8">
    <source>
        <dbReference type="SAM" id="Phobius"/>
    </source>
</evidence>
<evidence type="ECO:0000256" key="4">
    <source>
        <dbReference type="ARBA" id="ARBA00022729"/>
    </source>
</evidence>
<comment type="caution">
    <text evidence="9">The sequence shown here is derived from an EMBL/GenBank/DDBJ whole genome shotgun (WGS) entry which is preliminary data.</text>
</comment>
<evidence type="ECO:0000256" key="7">
    <source>
        <dbReference type="ARBA" id="ARBA00023180"/>
    </source>
</evidence>
<proteinExistence type="inferred from homology"/>
<evidence type="ECO:0000313" key="10">
    <source>
        <dbReference type="Proteomes" id="UP001642483"/>
    </source>
</evidence>
<keyword evidence="6" id="KW-1015">Disulfide bond</keyword>
<evidence type="ECO:0000256" key="2">
    <source>
        <dbReference type="ARBA" id="ARBA00005375"/>
    </source>
</evidence>
<keyword evidence="8" id="KW-0812">Transmembrane</keyword>
<dbReference type="Gene3D" id="3.40.50.1240">
    <property type="entry name" value="Phosphoglycerate mutase-like"/>
    <property type="match status" value="1"/>
</dbReference>
<comment type="catalytic activity">
    <reaction evidence="1">
        <text>a phosphate monoester + H2O = an alcohol + phosphate</text>
        <dbReference type="Rhea" id="RHEA:15017"/>
        <dbReference type="ChEBI" id="CHEBI:15377"/>
        <dbReference type="ChEBI" id="CHEBI:30879"/>
        <dbReference type="ChEBI" id="CHEBI:43474"/>
        <dbReference type="ChEBI" id="CHEBI:67140"/>
        <dbReference type="EC" id="3.1.3.2"/>
    </reaction>
</comment>